<dbReference type="GO" id="GO:0005634">
    <property type="term" value="C:nucleus"/>
    <property type="evidence" value="ECO:0007669"/>
    <property type="project" value="UniProtKB-SubCell"/>
</dbReference>
<dbReference type="AlphaFoldDB" id="A0A2G5TY62"/>
<accession>A0A2G5TY62</accession>
<evidence type="ECO:0000256" key="1">
    <source>
        <dbReference type="ARBA" id="ARBA00004123"/>
    </source>
</evidence>
<dbReference type="PROSITE" id="PS50071">
    <property type="entry name" value="HOMEOBOX_2"/>
    <property type="match status" value="1"/>
</dbReference>
<evidence type="ECO:0000256" key="5">
    <source>
        <dbReference type="PROSITE-ProRule" id="PRU00108"/>
    </source>
</evidence>
<evidence type="ECO:0000259" key="8">
    <source>
        <dbReference type="PROSITE" id="PS50071"/>
    </source>
</evidence>
<feature type="DNA-binding region" description="Homeobox" evidence="5">
    <location>
        <begin position="109"/>
        <end position="162"/>
    </location>
</feature>
<dbReference type="Pfam" id="PF00046">
    <property type="entry name" value="Homeodomain"/>
    <property type="match status" value="1"/>
</dbReference>
<proteinExistence type="predicted"/>
<feature type="compositionally biased region" description="Polar residues" evidence="7">
    <location>
        <begin position="18"/>
        <end position="54"/>
    </location>
</feature>
<dbReference type="InterPro" id="IPR009057">
    <property type="entry name" value="Homeodomain-like_sf"/>
</dbReference>
<evidence type="ECO:0000256" key="6">
    <source>
        <dbReference type="RuleBase" id="RU000682"/>
    </source>
</evidence>
<dbReference type="InterPro" id="IPR050460">
    <property type="entry name" value="Distal-less_Homeobox_TF"/>
</dbReference>
<dbReference type="Proteomes" id="UP000230233">
    <property type="component" value="Chromosome IV"/>
</dbReference>
<evidence type="ECO:0000313" key="10">
    <source>
        <dbReference type="Proteomes" id="UP000230233"/>
    </source>
</evidence>
<comment type="subcellular location">
    <subcellularLocation>
        <location evidence="1 5 6">Nucleus</location>
    </subcellularLocation>
</comment>
<dbReference type="EMBL" id="PDUG01000004">
    <property type="protein sequence ID" value="PIC32249.1"/>
    <property type="molecule type" value="Genomic_DNA"/>
</dbReference>
<gene>
    <name evidence="9" type="primary">Cnig_chr_IV.g12649</name>
    <name evidence="9" type="ORF">B9Z55_012649</name>
</gene>
<feature type="region of interest" description="Disordered" evidence="7">
    <location>
        <begin position="1"/>
        <end position="54"/>
    </location>
</feature>
<keyword evidence="2 5" id="KW-0238">DNA-binding</keyword>
<feature type="compositionally biased region" description="Polar residues" evidence="7">
    <location>
        <begin position="1"/>
        <end position="10"/>
    </location>
</feature>
<keyword evidence="4 5" id="KW-0539">Nucleus</keyword>
<dbReference type="STRING" id="1611254.A0A2G5TY62"/>
<reference evidence="10" key="1">
    <citation type="submission" date="2017-10" db="EMBL/GenBank/DDBJ databases">
        <title>Rapid genome shrinkage in a self-fertile nematode reveals novel sperm competition proteins.</title>
        <authorList>
            <person name="Yin D."/>
            <person name="Schwarz E.M."/>
            <person name="Thomas C.G."/>
            <person name="Felde R.L."/>
            <person name="Korf I.F."/>
            <person name="Cutter A.D."/>
            <person name="Schartner C.M."/>
            <person name="Ralston E.J."/>
            <person name="Meyer B.J."/>
            <person name="Haag E.S."/>
        </authorList>
    </citation>
    <scope>NUCLEOTIDE SEQUENCE [LARGE SCALE GENOMIC DNA]</scope>
    <source>
        <strain evidence="10">JU1422</strain>
    </source>
</reference>
<feature type="domain" description="Homeobox" evidence="8">
    <location>
        <begin position="107"/>
        <end position="161"/>
    </location>
</feature>
<comment type="caution">
    <text evidence="9">The sequence shown here is derived from an EMBL/GenBank/DDBJ whole genome shotgun (WGS) entry which is preliminary data.</text>
</comment>
<evidence type="ECO:0000256" key="2">
    <source>
        <dbReference type="ARBA" id="ARBA00023125"/>
    </source>
</evidence>
<evidence type="ECO:0000256" key="3">
    <source>
        <dbReference type="ARBA" id="ARBA00023155"/>
    </source>
</evidence>
<evidence type="ECO:0000256" key="7">
    <source>
        <dbReference type="SAM" id="MobiDB-lite"/>
    </source>
</evidence>
<evidence type="ECO:0000313" key="9">
    <source>
        <dbReference type="EMBL" id="PIC32249.1"/>
    </source>
</evidence>
<dbReference type="SMART" id="SM00389">
    <property type="entry name" value="HOX"/>
    <property type="match status" value="1"/>
</dbReference>
<organism evidence="9 10">
    <name type="scientific">Caenorhabditis nigoni</name>
    <dbReference type="NCBI Taxonomy" id="1611254"/>
    <lineage>
        <taxon>Eukaryota</taxon>
        <taxon>Metazoa</taxon>
        <taxon>Ecdysozoa</taxon>
        <taxon>Nematoda</taxon>
        <taxon>Chromadorea</taxon>
        <taxon>Rhabditida</taxon>
        <taxon>Rhabditina</taxon>
        <taxon>Rhabditomorpha</taxon>
        <taxon>Rhabditoidea</taxon>
        <taxon>Rhabditidae</taxon>
        <taxon>Peloderinae</taxon>
        <taxon>Caenorhabditis</taxon>
    </lineage>
</organism>
<dbReference type="InterPro" id="IPR001356">
    <property type="entry name" value="HD"/>
</dbReference>
<dbReference type="PANTHER" id="PTHR24327:SF84">
    <property type="entry name" value="HOMEOBOX PROTEIN CEH-51"/>
    <property type="match status" value="1"/>
</dbReference>
<name>A0A2G5TY62_9PELO</name>
<dbReference type="GO" id="GO:0000981">
    <property type="term" value="F:DNA-binding transcription factor activity, RNA polymerase II-specific"/>
    <property type="evidence" value="ECO:0007669"/>
    <property type="project" value="TreeGrafter"/>
</dbReference>
<dbReference type="CDD" id="cd00086">
    <property type="entry name" value="homeodomain"/>
    <property type="match status" value="1"/>
</dbReference>
<sequence>MVPYQDLTTGSSSSSESMNLNFPLQNGSSQPTQAYQHQGSMPAGSFQSALGDQNQQPDYYYPRSVFLEQMRSFQQAPAMPQLAVYNPYNPQNPYIIPPAPSIPATLRPVFTDSQNEILEKRFQTKNSIRQKERRELGKEIGLSETQIMNWFKNRNRKIKNEMKKIKKQEQA</sequence>
<dbReference type="GO" id="GO:0000978">
    <property type="term" value="F:RNA polymerase II cis-regulatory region sequence-specific DNA binding"/>
    <property type="evidence" value="ECO:0007669"/>
    <property type="project" value="TreeGrafter"/>
</dbReference>
<keyword evidence="3 5" id="KW-0371">Homeobox</keyword>
<dbReference type="PANTHER" id="PTHR24327">
    <property type="entry name" value="HOMEOBOX PROTEIN"/>
    <property type="match status" value="1"/>
</dbReference>
<protein>
    <recommendedName>
        <fullName evidence="8">Homeobox domain-containing protein</fullName>
    </recommendedName>
</protein>
<evidence type="ECO:0000256" key="4">
    <source>
        <dbReference type="ARBA" id="ARBA00023242"/>
    </source>
</evidence>
<keyword evidence="10" id="KW-1185">Reference proteome</keyword>
<dbReference type="OrthoDB" id="10463828at2759"/>
<dbReference type="SUPFAM" id="SSF46689">
    <property type="entry name" value="Homeodomain-like"/>
    <property type="match status" value="1"/>
</dbReference>
<dbReference type="Gene3D" id="1.10.10.60">
    <property type="entry name" value="Homeodomain-like"/>
    <property type="match status" value="1"/>
</dbReference>